<evidence type="ECO:0000313" key="11">
    <source>
        <dbReference type="EMBL" id="ORZ30387.1"/>
    </source>
</evidence>
<dbReference type="Proteomes" id="UP000193411">
    <property type="component" value="Unassembled WGS sequence"/>
</dbReference>
<evidence type="ECO:0000256" key="5">
    <source>
        <dbReference type="ARBA" id="ARBA00045448"/>
    </source>
</evidence>
<protein>
    <recommendedName>
        <fullName evidence="6">Prolyl endopeptidase</fullName>
        <ecNumber evidence="6">3.4.21.-</ecNumber>
    </recommendedName>
</protein>
<name>A0A1Y2H718_9FUNG</name>
<accession>A0A1Y2H718</accession>
<dbReference type="SUPFAM" id="SSF53474">
    <property type="entry name" value="alpha/beta-Hydrolases"/>
    <property type="match status" value="1"/>
</dbReference>
<evidence type="ECO:0000256" key="8">
    <source>
        <dbReference type="SAM" id="Phobius"/>
    </source>
</evidence>
<dbReference type="PANTHER" id="PTHR11757">
    <property type="entry name" value="PROTEASE FAMILY S9A OLIGOPEPTIDASE"/>
    <property type="match status" value="1"/>
</dbReference>
<dbReference type="Gene3D" id="3.40.50.1820">
    <property type="entry name" value="alpha/beta hydrolase"/>
    <property type="match status" value="1"/>
</dbReference>
<dbReference type="EC" id="3.4.21.-" evidence="6"/>
<evidence type="ECO:0000256" key="4">
    <source>
        <dbReference type="ARBA" id="ARBA00022825"/>
    </source>
</evidence>
<comment type="caution">
    <text evidence="11">The sequence shown here is derived from an EMBL/GenBank/DDBJ whole genome shotgun (WGS) entry which is preliminary data.</text>
</comment>
<keyword evidence="2 6" id="KW-0645">Protease</keyword>
<dbReference type="OrthoDB" id="248387at2759"/>
<dbReference type="InterPro" id="IPR029058">
    <property type="entry name" value="AB_hydrolase_fold"/>
</dbReference>
<dbReference type="InterPro" id="IPR001375">
    <property type="entry name" value="Peptidase_S9_cat"/>
</dbReference>
<feature type="domain" description="Peptidase S9A N-terminal" evidence="10">
    <location>
        <begin position="43"/>
        <end position="213"/>
    </location>
</feature>
<keyword evidence="12" id="KW-1185">Reference proteome</keyword>
<organism evidence="11 12">
    <name type="scientific">Catenaria anguillulae PL171</name>
    <dbReference type="NCBI Taxonomy" id="765915"/>
    <lineage>
        <taxon>Eukaryota</taxon>
        <taxon>Fungi</taxon>
        <taxon>Fungi incertae sedis</taxon>
        <taxon>Blastocladiomycota</taxon>
        <taxon>Blastocladiomycetes</taxon>
        <taxon>Blastocladiales</taxon>
        <taxon>Catenariaceae</taxon>
        <taxon>Catenaria</taxon>
    </lineage>
</organism>
<dbReference type="PRINTS" id="PR00862">
    <property type="entry name" value="PROLIGOPTASE"/>
</dbReference>
<evidence type="ECO:0000256" key="6">
    <source>
        <dbReference type="RuleBase" id="RU368024"/>
    </source>
</evidence>
<evidence type="ECO:0000259" key="9">
    <source>
        <dbReference type="Pfam" id="PF00326"/>
    </source>
</evidence>
<keyword evidence="8" id="KW-0472">Membrane</keyword>
<dbReference type="SUPFAM" id="SSF50993">
    <property type="entry name" value="Peptidase/esterase 'gauge' domain"/>
    <property type="match status" value="1"/>
</dbReference>
<keyword evidence="3 6" id="KW-0378">Hydrolase</keyword>
<keyword evidence="4 6" id="KW-0720">Serine protease</keyword>
<dbReference type="Pfam" id="PF02897">
    <property type="entry name" value="Peptidase_S9_N"/>
    <property type="match status" value="2"/>
</dbReference>
<dbReference type="AlphaFoldDB" id="A0A1Y2H718"/>
<evidence type="ECO:0000256" key="2">
    <source>
        <dbReference type="ARBA" id="ARBA00022670"/>
    </source>
</evidence>
<evidence type="ECO:0000313" key="12">
    <source>
        <dbReference type="Proteomes" id="UP000193411"/>
    </source>
</evidence>
<feature type="transmembrane region" description="Helical" evidence="8">
    <location>
        <begin position="12"/>
        <end position="32"/>
    </location>
</feature>
<feature type="compositionally biased region" description="Basic and acidic residues" evidence="7">
    <location>
        <begin position="404"/>
        <end position="419"/>
    </location>
</feature>
<dbReference type="InterPro" id="IPR002470">
    <property type="entry name" value="Peptidase_S9A"/>
</dbReference>
<dbReference type="InterPro" id="IPR023302">
    <property type="entry name" value="Pept_S9A_N"/>
</dbReference>
<comment type="similarity">
    <text evidence="1 6">Belongs to the peptidase S9A family.</text>
</comment>
<evidence type="ECO:0000256" key="7">
    <source>
        <dbReference type="SAM" id="MobiDB-lite"/>
    </source>
</evidence>
<feature type="region of interest" description="Disordered" evidence="7">
    <location>
        <begin position="403"/>
        <end position="424"/>
    </location>
</feature>
<dbReference type="GO" id="GO:0004252">
    <property type="term" value="F:serine-type endopeptidase activity"/>
    <property type="evidence" value="ECO:0007669"/>
    <property type="project" value="UniProtKB-UniRule"/>
</dbReference>
<feature type="domain" description="Peptidase S9A N-terminal" evidence="10">
    <location>
        <begin position="278"/>
        <end position="431"/>
    </location>
</feature>
<dbReference type="GO" id="GO:0006508">
    <property type="term" value="P:proteolysis"/>
    <property type="evidence" value="ECO:0007669"/>
    <property type="project" value="UniProtKB-KW"/>
</dbReference>
<evidence type="ECO:0000256" key="1">
    <source>
        <dbReference type="ARBA" id="ARBA00005228"/>
    </source>
</evidence>
<reference evidence="11 12" key="1">
    <citation type="submission" date="2016-07" db="EMBL/GenBank/DDBJ databases">
        <title>Pervasive Adenine N6-methylation of Active Genes in Fungi.</title>
        <authorList>
            <consortium name="DOE Joint Genome Institute"/>
            <person name="Mondo S.J."/>
            <person name="Dannebaum R.O."/>
            <person name="Kuo R.C."/>
            <person name="Labutti K."/>
            <person name="Haridas S."/>
            <person name="Kuo A."/>
            <person name="Salamov A."/>
            <person name="Ahrendt S.R."/>
            <person name="Lipzen A."/>
            <person name="Sullivan W."/>
            <person name="Andreopoulos W.B."/>
            <person name="Clum A."/>
            <person name="Lindquist E."/>
            <person name="Daum C."/>
            <person name="Ramamoorthy G.K."/>
            <person name="Gryganskyi A."/>
            <person name="Culley D."/>
            <person name="Magnuson J.K."/>
            <person name="James T.Y."/>
            <person name="O'Malley M.A."/>
            <person name="Stajich J.E."/>
            <person name="Spatafora J.W."/>
            <person name="Visel A."/>
            <person name="Grigoriev I.V."/>
        </authorList>
    </citation>
    <scope>NUCLEOTIDE SEQUENCE [LARGE SCALE GENOMIC DNA]</scope>
    <source>
        <strain evidence="11 12">PL171</strain>
    </source>
</reference>
<keyword evidence="8" id="KW-1133">Transmembrane helix</keyword>
<dbReference type="PANTHER" id="PTHR11757:SF19">
    <property type="entry name" value="PROLYL ENDOPEPTIDASE-LIKE"/>
    <property type="match status" value="1"/>
</dbReference>
<dbReference type="Gene3D" id="2.130.10.120">
    <property type="entry name" value="Prolyl oligopeptidase, N-terminal domain"/>
    <property type="match status" value="1"/>
</dbReference>
<feature type="domain" description="Peptidase S9 prolyl oligopeptidase catalytic" evidence="9">
    <location>
        <begin position="545"/>
        <end position="679"/>
    </location>
</feature>
<evidence type="ECO:0000256" key="3">
    <source>
        <dbReference type="ARBA" id="ARBA00022801"/>
    </source>
</evidence>
<comment type="function">
    <text evidence="5">Serine peptidase whose precise substrate specificity remains unclear. Does not cleave peptides after a arginine or lysine residue. Regulates trans-Golgi network morphology and sorting by regulating the membrane binding of the AP-1 complex. May play a role in the regulation of synaptic vesicle exocytosis.</text>
</comment>
<dbReference type="EMBL" id="MCFL01000086">
    <property type="protein sequence ID" value="ORZ30387.1"/>
    <property type="molecule type" value="Genomic_DNA"/>
</dbReference>
<dbReference type="InterPro" id="IPR051543">
    <property type="entry name" value="Serine_Peptidase_S9A"/>
</dbReference>
<sequence>MTSISNSISGSISISISIAVVVVCLCLCGSIASQTPTLGRITITHAHGIAYSDPLAYLRSDTATRNAYLNAESAAAAHFFRKTNRRLLNRTSNALSALLQVDHVAPPVPDLAHGWAYWTTSSPRGPIHWRKPWIVSSASTAHASPPAPPAHLTADSHELLLDPTTLPAGHALKKLALSPSHGLLGYLVEPHGQEFGTLHIKRLSTRTFSPTDLDAIPNGAVACLAGLPIMGFEFLSDTRIAYTLCDASLRPSIVMVGDWREPARKHVKLVDESEGVGFIDLGKTKDDKFLTINSSTLTSSKVYVYPTSAEHAGPDELVLISDRQEGHQYFVDHQGSQFYILTNSDGATDFKIVTAPTSCPSRSSWQDLLVPDAGDKLEDVDLFDKHLVLYMRRKGESVVLVHPISRERESPPEPERKPEPAQAYQVPVPRGSTVVPGVNLDSHSPTVRMILQQPYEYDATIDWHLHERKLNVRRRQLLPRKEFDPAQYDLTRTWVSSRDSLARIPVTLLHRRGLPATRANPTLLRAYGAYGLALDPTLRLDTLELVRSGWIVALAHVRGGGELGRAWHQAARLTCKRTSAQDLVDVAEYLCGPSHLTSPARLAVAGHSAGALAVAGAALLRPDMFTAMVLNAPFVDVLGSMLDASLPLTRGEFDEWGDPCKDKQVWDAMLGYSPYELVLQRLTEKHQENKPRCRIYTARADLSSALTLRFWSLRITDGDNGPSVCRIHYLLFHRQSLMSVLVLIWDHACWLLGR</sequence>
<keyword evidence="8" id="KW-0812">Transmembrane</keyword>
<gene>
    <name evidence="11" type="ORF">BCR44DRAFT_1488612</name>
</gene>
<dbReference type="Pfam" id="PF00326">
    <property type="entry name" value="Peptidase_S9"/>
    <property type="match status" value="1"/>
</dbReference>
<evidence type="ECO:0000259" key="10">
    <source>
        <dbReference type="Pfam" id="PF02897"/>
    </source>
</evidence>
<proteinExistence type="inferred from homology"/>